<keyword evidence="2" id="KW-0328">Glycosyltransferase</keyword>
<dbReference type="PANTHER" id="PTHR48043">
    <property type="entry name" value="EG:EG0003.4 PROTEIN-RELATED"/>
    <property type="match status" value="1"/>
</dbReference>
<dbReference type="GO" id="GO:0008194">
    <property type="term" value="F:UDP-glycosyltransferase activity"/>
    <property type="evidence" value="ECO:0007669"/>
    <property type="project" value="InterPro"/>
</dbReference>
<dbReference type="Gene3D" id="3.40.50.2000">
    <property type="entry name" value="Glycogen Phosphorylase B"/>
    <property type="match status" value="2"/>
</dbReference>
<evidence type="ECO:0000256" key="1">
    <source>
        <dbReference type="ARBA" id="ARBA00009995"/>
    </source>
</evidence>
<dbReference type="RefSeq" id="WP_044644582.1">
    <property type="nucleotide sequence ID" value="NZ_JTHP01000002.1"/>
</dbReference>
<keyword evidence="3 4" id="KW-0808">Transferase</keyword>
<accession>A0A0D7XAY7</accession>
<dbReference type="InterPro" id="IPR050271">
    <property type="entry name" value="UDP-glycosyltransferase"/>
</dbReference>
<dbReference type="Pfam" id="PF00201">
    <property type="entry name" value="UDPGT"/>
    <property type="match status" value="1"/>
</dbReference>
<evidence type="ECO:0000313" key="4">
    <source>
        <dbReference type="EMBL" id="KJD47352.1"/>
    </source>
</evidence>
<dbReference type="InterPro" id="IPR002213">
    <property type="entry name" value="UDP_glucos_trans"/>
</dbReference>
<evidence type="ECO:0000256" key="3">
    <source>
        <dbReference type="ARBA" id="ARBA00022679"/>
    </source>
</evidence>
<organism evidence="4 5">
    <name type="scientific">Paenibacillus terrae</name>
    <dbReference type="NCBI Taxonomy" id="159743"/>
    <lineage>
        <taxon>Bacteria</taxon>
        <taxon>Bacillati</taxon>
        <taxon>Bacillota</taxon>
        <taxon>Bacilli</taxon>
        <taxon>Bacillales</taxon>
        <taxon>Paenibacillaceae</taxon>
        <taxon>Paenibacillus</taxon>
    </lineage>
</organism>
<dbReference type="OrthoDB" id="6620093at2"/>
<evidence type="ECO:0000313" key="5">
    <source>
        <dbReference type="Proteomes" id="UP000032534"/>
    </source>
</evidence>
<dbReference type="InterPro" id="IPR006326">
    <property type="entry name" value="UDPGT_MGT-like"/>
</dbReference>
<sequence>MARVLVVITPAEGHVNPSLGLVKQLVDSGEEVDYVCTEEFRTRIQPTGAKLITYPFVDDAFSKDADLKPAEYKHHYQFVYMMVKGMIQPIIPEVLRVIENRTYDYLIYDSLMGWGGKIIAEKLGIPAICSIASFAFVEPLGSGQGMDENDPEVKKLYTATMKVTHQLANELQVAIPAMDEIAPHAGRLKIVYTSRYFQPQAEKLDNSYIFTGPSIVPRKDAPSFPFEQLRALHPQTVYISMGTILNKDLEFYKLCFAAFHDLPVQFVLSSGKYTDMELLADCIPDNFIVKPYIPQLEMLQHVDAFITHAGMNSTSEALYYNVPLVMVPMTSDQPIVANRVQELGAGIAVNKNELSPASLKAALLEVLNHSTYKQQAHVIGESLRQAGRYRHAADTIMSHFSTIEK</sequence>
<dbReference type="AlphaFoldDB" id="A0A0D7XAY7"/>
<comment type="caution">
    <text evidence="4">The sequence shown here is derived from an EMBL/GenBank/DDBJ whole genome shotgun (WGS) entry which is preliminary data.</text>
</comment>
<proteinExistence type="inferred from homology"/>
<dbReference type="Proteomes" id="UP000032534">
    <property type="component" value="Unassembled WGS sequence"/>
</dbReference>
<keyword evidence="5" id="KW-1185">Reference proteome</keyword>
<dbReference type="CDD" id="cd03784">
    <property type="entry name" value="GT1_Gtf-like"/>
    <property type="match status" value="1"/>
</dbReference>
<name>A0A0D7XAY7_9BACL</name>
<comment type="similarity">
    <text evidence="1">Belongs to the UDP-glycosyltransferase family.</text>
</comment>
<reference evidence="4 5" key="1">
    <citation type="submission" date="2014-11" db="EMBL/GenBank/DDBJ databases">
        <title>Draft Genome Sequences of Paenibacillus polymyxa NRRL B-30509 and Paenibacillus terrae NRRL B-30644, Strains from a Poultry Environment that Produce Tridecaptin A and Paenicidins.</title>
        <authorList>
            <person name="van Belkum M.J."/>
            <person name="Lohans C.T."/>
            <person name="Vederas J.C."/>
        </authorList>
    </citation>
    <scope>NUCLEOTIDE SEQUENCE [LARGE SCALE GENOMIC DNA]</scope>
    <source>
        <strain evidence="4 5">NRRL B-30644</strain>
    </source>
</reference>
<evidence type="ECO:0000256" key="2">
    <source>
        <dbReference type="ARBA" id="ARBA00022676"/>
    </source>
</evidence>
<dbReference type="EMBL" id="JTHP01000002">
    <property type="protein sequence ID" value="KJD47352.1"/>
    <property type="molecule type" value="Genomic_DNA"/>
</dbReference>
<dbReference type="PATRIC" id="fig|159743.3.peg.481"/>
<dbReference type="SUPFAM" id="SSF53756">
    <property type="entry name" value="UDP-Glycosyltransferase/glycogen phosphorylase"/>
    <property type="match status" value="1"/>
</dbReference>
<dbReference type="PANTHER" id="PTHR48043:SF145">
    <property type="entry name" value="FI06409P-RELATED"/>
    <property type="match status" value="1"/>
</dbReference>
<dbReference type="NCBIfam" id="TIGR01426">
    <property type="entry name" value="MGT"/>
    <property type="match status" value="1"/>
</dbReference>
<dbReference type="FunFam" id="3.40.50.2000:FF:000072">
    <property type="entry name" value="Glycosyl transferase"/>
    <property type="match status" value="1"/>
</dbReference>
<dbReference type="GO" id="GO:0016758">
    <property type="term" value="F:hexosyltransferase activity"/>
    <property type="evidence" value="ECO:0007669"/>
    <property type="project" value="InterPro"/>
</dbReference>
<gene>
    <name evidence="4" type="ORF">QD47_02185</name>
</gene>
<protein>
    <submittedName>
        <fullName evidence="4">Glycosyl transferase</fullName>
    </submittedName>
</protein>